<reference evidence="1 2" key="1">
    <citation type="submission" date="2015-05" db="EMBL/GenBank/DDBJ databases">
        <title>Evolution of Trichinella species and genotypes.</title>
        <authorList>
            <person name="Korhonen P.K."/>
            <person name="Edoardo P."/>
            <person name="Giuseppe L.R."/>
            <person name="Gasser R.B."/>
        </authorList>
    </citation>
    <scope>NUCLEOTIDE SEQUENCE [LARGE SCALE GENOMIC DNA]</scope>
    <source>
        <strain evidence="1">ISS10</strain>
    </source>
</reference>
<accession>A0A0V1KN59</accession>
<sequence length="60" mass="7085">MTNSERKFELKKEFSYLLLFEKFFYTLFPEFLKKSCIISCCNCQDNSPCFTTSLLSHGLL</sequence>
<proteinExistence type="predicted"/>
<keyword evidence="2" id="KW-1185">Reference proteome</keyword>
<evidence type="ECO:0000313" key="1">
    <source>
        <dbReference type="EMBL" id="KRZ48671.1"/>
    </source>
</evidence>
<comment type="caution">
    <text evidence="1">The sequence shown here is derived from an EMBL/GenBank/DDBJ whole genome shotgun (WGS) entry which is preliminary data.</text>
</comment>
<dbReference type="Proteomes" id="UP000054721">
    <property type="component" value="Unassembled WGS sequence"/>
</dbReference>
<name>A0A0V1KN59_9BILA</name>
<evidence type="ECO:0000313" key="2">
    <source>
        <dbReference type="Proteomes" id="UP000054721"/>
    </source>
</evidence>
<gene>
    <name evidence="1" type="ORF">T02_8114</name>
</gene>
<dbReference type="AlphaFoldDB" id="A0A0V1KN59"/>
<dbReference type="EMBL" id="JYDW01000377">
    <property type="protein sequence ID" value="KRZ48671.1"/>
    <property type="molecule type" value="Genomic_DNA"/>
</dbReference>
<organism evidence="1 2">
    <name type="scientific">Trichinella nativa</name>
    <dbReference type="NCBI Taxonomy" id="6335"/>
    <lineage>
        <taxon>Eukaryota</taxon>
        <taxon>Metazoa</taxon>
        <taxon>Ecdysozoa</taxon>
        <taxon>Nematoda</taxon>
        <taxon>Enoplea</taxon>
        <taxon>Dorylaimia</taxon>
        <taxon>Trichinellida</taxon>
        <taxon>Trichinellidae</taxon>
        <taxon>Trichinella</taxon>
    </lineage>
</organism>
<protein>
    <submittedName>
        <fullName evidence="1">Uncharacterized protein</fullName>
    </submittedName>
</protein>